<proteinExistence type="predicted"/>
<evidence type="ECO:0000313" key="1">
    <source>
        <dbReference type="EMBL" id="KDO57633.1"/>
    </source>
</evidence>
<dbReference type="EMBL" id="KK784959">
    <property type="protein sequence ID" value="KDO57633.1"/>
    <property type="molecule type" value="Genomic_DNA"/>
</dbReference>
<protein>
    <submittedName>
        <fullName evidence="1">Uncharacterized protein</fullName>
    </submittedName>
</protein>
<keyword evidence="2" id="KW-1185">Reference proteome</keyword>
<dbReference type="Proteomes" id="UP000027120">
    <property type="component" value="Unassembled WGS sequence"/>
</dbReference>
<gene>
    <name evidence="1" type="ORF">CISIN_1g043365mg</name>
</gene>
<evidence type="ECO:0000313" key="2">
    <source>
        <dbReference type="Proteomes" id="UP000027120"/>
    </source>
</evidence>
<dbReference type="AlphaFoldDB" id="A0A067ER89"/>
<name>A0A067ER89_CITSI</name>
<accession>A0A067ER89</accession>
<sequence>MYYAKMLVGLVNGQVNDRESEYTHIGCFKAGPFVVHWPVSDLHMKLIEYIMNEDLDKRYGAWSFKHMLKNYAFLILSNMFV</sequence>
<reference evidence="1 2" key="1">
    <citation type="submission" date="2014-04" db="EMBL/GenBank/DDBJ databases">
        <authorList>
            <consortium name="International Citrus Genome Consortium"/>
            <person name="Gmitter F."/>
            <person name="Chen C."/>
            <person name="Farmerie W."/>
            <person name="Harkins T."/>
            <person name="Desany B."/>
            <person name="Mohiuddin M."/>
            <person name="Kodira C."/>
            <person name="Borodovsky M."/>
            <person name="Lomsadze A."/>
            <person name="Burns P."/>
            <person name="Jenkins J."/>
            <person name="Prochnik S."/>
            <person name="Shu S."/>
            <person name="Chapman J."/>
            <person name="Pitluck S."/>
            <person name="Schmutz J."/>
            <person name="Rokhsar D."/>
        </authorList>
    </citation>
    <scope>NUCLEOTIDE SEQUENCE</scope>
</reference>
<organism evidence="1 2">
    <name type="scientific">Citrus sinensis</name>
    <name type="common">Sweet orange</name>
    <name type="synonym">Citrus aurantium var. sinensis</name>
    <dbReference type="NCBI Taxonomy" id="2711"/>
    <lineage>
        <taxon>Eukaryota</taxon>
        <taxon>Viridiplantae</taxon>
        <taxon>Streptophyta</taxon>
        <taxon>Embryophyta</taxon>
        <taxon>Tracheophyta</taxon>
        <taxon>Spermatophyta</taxon>
        <taxon>Magnoliopsida</taxon>
        <taxon>eudicotyledons</taxon>
        <taxon>Gunneridae</taxon>
        <taxon>Pentapetalae</taxon>
        <taxon>rosids</taxon>
        <taxon>malvids</taxon>
        <taxon>Sapindales</taxon>
        <taxon>Rutaceae</taxon>
        <taxon>Aurantioideae</taxon>
        <taxon>Citrus</taxon>
    </lineage>
</organism>